<dbReference type="AlphaFoldDB" id="A0A5C6B7A4"/>
<evidence type="ECO:0000256" key="1">
    <source>
        <dbReference type="SAM" id="Phobius"/>
    </source>
</evidence>
<keyword evidence="1" id="KW-0472">Membrane</keyword>
<accession>A0A5C6B7A4</accession>
<gene>
    <name evidence="2" type="ORF">CA54_57570</name>
</gene>
<feature type="transmembrane region" description="Helical" evidence="1">
    <location>
        <begin position="161"/>
        <end position="181"/>
    </location>
</feature>
<keyword evidence="1" id="KW-1133">Transmembrane helix</keyword>
<feature type="transmembrane region" description="Helical" evidence="1">
    <location>
        <begin position="79"/>
        <end position="99"/>
    </location>
</feature>
<feature type="transmembrane region" description="Helical" evidence="1">
    <location>
        <begin position="392"/>
        <end position="413"/>
    </location>
</feature>
<dbReference type="InterPro" id="IPR036259">
    <property type="entry name" value="MFS_trans_sf"/>
</dbReference>
<evidence type="ECO:0000313" key="2">
    <source>
        <dbReference type="EMBL" id="TWU07351.1"/>
    </source>
</evidence>
<organism evidence="2 3">
    <name type="scientific">Symmachiella macrocystis</name>
    <dbReference type="NCBI Taxonomy" id="2527985"/>
    <lineage>
        <taxon>Bacteria</taxon>
        <taxon>Pseudomonadati</taxon>
        <taxon>Planctomycetota</taxon>
        <taxon>Planctomycetia</taxon>
        <taxon>Planctomycetales</taxon>
        <taxon>Planctomycetaceae</taxon>
        <taxon>Symmachiella</taxon>
    </lineage>
</organism>
<reference evidence="2 3" key="1">
    <citation type="submission" date="2019-02" db="EMBL/GenBank/DDBJ databases">
        <title>Deep-cultivation of Planctomycetes and their phenomic and genomic characterization uncovers novel biology.</title>
        <authorList>
            <person name="Wiegand S."/>
            <person name="Jogler M."/>
            <person name="Boedeker C."/>
            <person name="Pinto D."/>
            <person name="Vollmers J."/>
            <person name="Rivas-Marin E."/>
            <person name="Kohn T."/>
            <person name="Peeters S.H."/>
            <person name="Heuer A."/>
            <person name="Rast P."/>
            <person name="Oberbeckmann S."/>
            <person name="Bunk B."/>
            <person name="Jeske O."/>
            <person name="Meyerdierks A."/>
            <person name="Storesund J.E."/>
            <person name="Kallscheuer N."/>
            <person name="Luecker S."/>
            <person name="Lage O.M."/>
            <person name="Pohl T."/>
            <person name="Merkel B.J."/>
            <person name="Hornburger P."/>
            <person name="Mueller R.-W."/>
            <person name="Bruemmer F."/>
            <person name="Labrenz M."/>
            <person name="Spormann A.M."/>
            <person name="Op Den Camp H."/>
            <person name="Overmann J."/>
            <person name="Amann R."/>
            <person name="Jetten M.S.M."/>
            <person name="Mascher T."/>
            <person name="Medema M.H."/>
            <person name="Devos D.P."/>
            <person name="Kaster A.-K."/>
            <person name="Ovreas L."/>
            <person name="Rohde M."/>
            <person name="Galperin M.Y."/>
            <person name="Jogler C."/>
        </authorList>
    </citation>
    <scope>NUCLEOTIDE SEQUENCE [LARGE SCALE GENOMIC DNA]</scope>
    <source>
        <strain evidence="2 3">CA54</strain>
    </source>
</reference>
<dbReference type="SUPFAM" id="SSF103473">
    <property type="entry name" value="MFS general substrate transporter"/>
    <property type="match status" value="1"/>
</dbReference>
<keyword evidence="1" id="KW-0812">Transmembrane</keyword>
<feature type="transmembrane region" description="Helical" evidence="1">
    <location>
        <begin position="358"/>
        <end position="380"/>
    </location>
</feature>
<protein>
    <submittedName>
        <fullName evidence="2">Uncharacterized protein</fullName>
    </submittedName>
</protein>
<evidence type="ECO:0000313" key="3">
    <source>
        <dbReference type="Proteomes" id="UP000320735"/>
    </source>
</evidence>
<keyword evidence="3" id="KW-1185">Reference proteome</keyword>
<dbReference type="Proteomes" id="UP000320735">
    <property type="component" value="Unassembled WGS sequence"/>
</dbReference>
<feature type="transmembrane region" description="Helical" evidence="1">
    <location>
        <begin position="49"/>
        <end position="72"/>
    </location>
</feature>
<feature type="transmembrane region" description="Helical" evidence="1">
    <location>
        <begin position="21"/>
        <end position="43"/>
    </location>
</feature>
<proteinExistence type="predicted"/>
<comment type="caution">
    <text evidence="2">The sequence shown here is derived from an EMBL/GenBank/DDBJ whole genome shotgun (WGS) entry which is preliminary data.</text>
</comment>
<name>A0A5C6B7A4_9PLAN</name>
<dbReference type="EMBL" id="SJPP01000003">
    <property type="protein sequence ID" value="TWU07351.1"/>
    <property type="molecule type" value="Genomic_DNA"/>
</dbReference>
<sequence length="565" mass="63977">MSDLLASRERYRPDGKMKWERLPLLLGGSLLAAIGLAWLLNLALETGWYYLPFTPLIAALVLSGVLVFLIQWSHCRKPIFAAFLGLVMSLIAFLGVYHFGLINALPPGNAHRIDLLPEYIKLRMQFDQQDEIGKPDKEAANPAGNQMPLRPKNPADEGHNWFLFFWSLVFYVGFSLFFAWARARRAYCPELKQWMIREKIPLQKGVSRTARPLFEQQDIAGFIKVINSSRAVEPNRASYCAVEYAPTDDESPLAYPTYLSLIDPHWGLGTLRILTGMSSRFHQIRLEPQESLAFQPLFPNFADKLAEAHSELRNAPEEDLETIKSTELPFSQHSGEIATIAAVSEPFRGKVFTRGRSIVGGFLVLFPLILAVAGLFVGGWGISMLSQGANPIVAISMLAMAPVLAIGGVLVFYRGAYLFECWYWSRLLFSALRQRPDPYVDPNDPDAFLVGITLRERWMRTQLETDSDLGLMKLAPKKSLILLEADFNRYSIPVGALLGATPECFRNPMDNNSEFWYVRLIVRTEEGKEEILVCHRLAEFRPRANEIRQFLAVDLCRRIRAFTET</sequence>